<dbReference type="EMBL" id="CADCTX010000262">
    <property type="protein sequence ID" value="CAA9309966.1"/>
    <property type="molecule type" value="Genomic_DNA"/>
</dbReference>
<feature type="coiled-coil region" evidence="1">
    <location>
        <begin position="54"/>
        <end position="81"/>
    </location>
</feature>
<feature type="non-terminal residue" evidence="2">
    <location>
        <position position="126"/>
    </location>
</feature>
<gene>
    <name evidence="2" type="ORF">AVDCRST_MAG40-903</name>
</gene>
<sequence>MQAPPPPPPPPAPQVVLDPALVRKIAEIRAAAAEAQASAATLAPQQVAMIRARRSELSNQLNSVTERRDRLAKQLANAEGESRVGLEQRIGVLDRRIIQLETDIAETGRVLTSSSMGVTSSSSGPA</sequence>
<proteinExistence type="predicted"/>
<organism evidence="2">
    <name type="scientific">uncultured Gemmatimonadaceae bacterium</name>
    <dbReference type="NCBI Taxonomy" id="246130"/>
    <lineage>
        <taxon>Bacteria</taxon>
        <taxon>Pseudomonadati</taxon>
        <taxon>Gemmatimonadota</taxon>
        <taxon>Gemmatimonadia</taxon>
        <taxon>Gemmatimonadales</taxon>
        <taxon>Gemmatimonadaceae</taxon>
        <taxon>environmental samples</taxon>
    </lineage>
</organism>
<accession>A0A6J4KNE1</accession>
<dbReference type="AlphaFoldDB" id="A0A6J4KNE1"/>
<protein>
    <submittedName>
        <fullName evidence="2">Uncharacterized protein</fullName>
    </submittedName>
</protein>
<name>A0A6J4KNE1_9BACT</name>
<evidence type="ECO:0000256" key="1">
    <source>
        <dbReference type="SAM" id="Coils"/>
    </source>
</evidence>
<reference evidence="2" key="1">
    <citation type="submission" date="2020-02" db="EMBL/GenBank/DDBJ databases">
        <authorList>
            <person name="Meier V. D."/>
        </authorList>
    </citation>
    <scope>NUCLEOTIDE SEQUENCE</scope>
    <source>
        <strain evidence="2">AVDCRST_MAG40</strain>
    </source>
</reference>
<keyword evidence="1" id="KW-0175">Coiled coil</keyword>
<evidence type="ECO:0000313" key="2">
    <source>
        <dbReference type="EMBL" id="CAA9309966.1"/>
    </source>
</evidence>